<feature type="transmembrane region" description="Helical" evidence="1">
    <location>
        <begin position="7"/>
        <end position="26"/>
    </location>
</feature>
<feature type="transmembrane region" description="Helical" evidence="1">
    <location>
        <begin position="230"/>
        <end position="253"/>
    </location>
</feature>
<sequence>MKYLRNRFVQSFIAVFVFYIAIIILISQNPGGDAYAIDDALIEKSSEDRLEVLMQITGVDPLKGTAEARILPWPNSEAVGYKFKSGWLPKKDVLLHVDSVIGASNGGSNLYEFKKDVPVGGFDLQIDQQPGESNRSQVSWYPLDVYAFEVPVSASYTDDNGDTQDLAILPLDYTKNIDTFDIRMAHGYWSDPNKLVTLGDKDSIDNAVNEFNQGLSSSVFTADRSNSTKLLVVIILLLMITALTSVSIMAYMVANGRRPPTLSSLIWSAALTYSLISLRGLMPGSPPIGIFIDKLVYFPSLVVTLMCSLWILVIWTKRDDFES</sequence>
<name>A0A6J7A7D9_9ZZZZ</name>
<proteinExistence type="predicted"/>
<dbReference type="InterPro" id="IPR027948">
    <property type="entry name" value="DUF4436"/>
</dbReference>
<evidence type="ECO:0000256" key="1">
    <source>
        <dbReference type="SAM" id="Phobius"/>
    </source>
</evidence>
<accession>A0A6J7A7D9</accession>
<dbReference type="EMBL" id="CAFBOX010000007">
    <property type="protein sequence ID" value="CAB4989317.1"/>
    <property type="molecule type" value="Genomic_DNA"/>
</dbReference>
<dbReference type="EMBL" id="CAFABD010000115">
    <property type="protein sequence ID" value="CAB4828359.1"/>
    <property type="molecule type" value="Genomic_DNA"/>
</dbReference>
<dbReference type="Pfam" id="PF14494">
    <property type="entry name" value="DUF4436"/>
    <property type="match status" value="1"/>
</dbReference>
<keyword evidence="1" id="KW-0472">Membrane</keyword>
<feature type="transmembrane region" description="Helical" evidence="1">
    <location>
        <begin position="295"/>
        <end position="315"/>
    </location>
</feature>
<organism evidence="2">
    <name type="scientific">freshwater metagenome</name>
    <dbReference type="NCBI Taxonomy" id="449393"/>
    <lineage>
        <taxon>unclassified sequences</taxon>
        <taxon>metagenomes</taxon>
        <taxon>ecological metagenomes</taxon>
    </lineage>
</organism>
<reference evidence="2" key="1">
    <citation type="submission" date="2020-05" db="EMBL/GenBank/DDBJ databases">
        <authorList>
            <person name="Chiriac C."/>
            <person name="Salcher M."/>
            <person name="Ghai R."/>
            <person name="Kavagutti S V."/>
        </authorList>
    </citation>
    <scope>NUCLEOTIDE SEQUENCE</scope>
</reference>
<keyword evidence="1" id="KW-0812">Transmembrane</keyword>
<dbReference type="AlphaFoldDB" id="A0A6J7A7D9"/>
<evidence type="ECO:0000313" key="3">
    <source>
        <dbReference type="EMBL" id="CAB4989317.1"/>
    </source>
</evidence>
<feature type="transmembrane region" description="Helical" evidence="1">
    <location>
        <begin position="265"/>
        <end position="283"/>
    </location>
</feature>
<evidence type="ECO:0000313" key="2">
    <source>
        <dbReference type="EMBL" id="CAB4828359.1"/>
    </source>
</evidence>
<gene>
    <name evidence="2" type="ORF">UFOPK3166_00771</name>
    <name evidence="3" type="ORF">UFOPK4035_00093</name>
</gene>
<keyword evidence="1" id="KW-1133">Transmembrane helix</keyword>
<protein>
    <submittedName>
        <fullName evidence="2">Unannotated protein</fullName>
    </submittedName>
</protein>